<protein>
    <submittedName>
        <fullName evidence="1">Uncharacterized protein</fullName>
    </submittedName>
</protein>
<organism evidence="1 2">
    <name type="scientific">Nannocystis radixulma</name>
    <dbReference type="NCBI Taxonomy" id="2995305"/>
    <lineage>
        <taxon>Bacteria</taxon>
        <taxon>Pseudomonadati</taxon>
        <taxon>Myxococcota</taxon>
        <taxon>Polyangia</taxon>
        <taxon>Nannocystales</taxon>
        <taxon>Nannocystaceae</taxon>
        <taxon>Nannocystis</taxon>
    </lineage>
</organism>
<dbReference type="EMBL" id="JAQNDN010000005">
    <property type="protein sequence ID" value="MDC0669029.1"/>
    <property type="molecule type" value="Genomic_DNA"/>
</dbReference>
<sequence length="161" mass="17312">MSLAIAGLFGIPEALATGGDIKVYAGNQCLPVDGDTVDYDDVAITPRSLKNDTPLLTGPDQDIICPVIRDVSNDDIDAVRVSILNDTVVGGNDDTECCLQAFTFDGRDTEIECDSADPTKTRQVIAFEGPELDDDFDGGYYTLTCTLEATEEIFGYRLTEG</sequence>
<dbReference type="Proteomes" id="UP001217838">
    <property type="component" value="Unassembled WGS sequence"/>
</dbReference>
<accession>A0ABT5B674</accession>
<name>A0ABT5B674_9BACT</name>
<evidence type="ECO:0000313" key="1">
    <source>
        <dbReference type="EMBL" id="MDC0669029.1"/>
    </source>
</evidence>
<keyword evidence="2" id="KW-1185">Reference proteome</keyword>
<proteinExistence type="predicted"/>
<dbReference type="RefSeq" id="WP_271998632.1">
    <property type="nucleotide sequence ID" value="NZ_JAQNDN010000005.1"/>
</dbReference>
<evidence type="ECO:0000313" key="2">
    <source>
        <dbReference type="Proteomes" id="UP001217838"/>
    </source>
</evidence>
<reference evidence="1 2" key="1">
    <citation type="submission" date="2022-11" db="EMBL/GenBank/DDBJ databases">
        <title>Minimal conservation of predation-associated metabolite biosynthetic gene clusters underscores biosynthetic potential of Myxococcota including descriptions for ten novel species: Archangium lansinium sp. nov., Myxococcus landrumus sp. nov., Nannocystis bai.</title>
        <authorList>
            <person name="Ahearne A."/>
            <person name="Stevens C."/>
            <person name="Dowd S."/>
        </authorList>
    </citation>
    <scope>NUCLEOTIDE SEQUENCE [LARGE SCALE GENOMIC DNA]</scope>
    <source>
        <strain evidence="1 2">NCELM</strain>
    </source>
</reference>
<gene>
    <name evidence="1" type="ORF">POL58_14865</name>
</gene>
<comment type="caution">
    <text evidence="1">The sequence shown here is derived from an EMBL/GenBank/DDBJ whole genome shotgun (WGS) entry which is preliminary data.</text>
</comment>